<organism evidence="3 4">
    <name type="scientific">Pseudohaliea rubra DSM 19751</name>
    <dbReference type="NCBI Taxonomy" id="1265313"/>
    <lineage>
        <taxon>Bacteria</taxon>
        <taxon>Pseudomonadati</taxon>
        <taxon>Pseudomonadota</taxon>
        <taxon>Gammaproteobacteria</taxon>
        <taxon>Cellvibrionales</taxon>
        <taxon>Halieaceae</taxon>
        <taxon>Pseudohaliea</taxon>
    </lineage>
</organism>
<keyword evidence="2" id="KW-0812">Transmembrane</keyword>
<evidence type="ECO:0000313" key="3">
    <source>
        <dbReference type="EMBL" id="KGE04937.1"/>
    </source>
</evidence>
<name>A0A095VTZ9_9GAMM</name>
<proteinExistence type="predicted"/>
<feature type="region of interest" description="Disordered" evidence="1">
    <location>
        <begin position="1"/>
        <end position="29"/>
    </location>
</feature>
<dbReference type="PATRIC" id="fig|1265313.6.peg.406"/>
<keyword evidence="2" id="KW-1133">Transmembrane helix</keyword>
<gene>
    <name evidence="3" type="ORF">HRUBRA_00410</name>
</gene>
<evidence type="ECO:0000313" key="4">
    <source>
        <dbReference type="Proteomes" id="UP000029640"/>
    </source>
</evidence>
<dbReference type="EMBL" id="AUVB01000013">
    <property type="protein sequence ID" value="KGE04937.1"/>
    <property type="molecule type" value="Genomic_DNA"/>
</dbReference>
<dbReference type="OrthoDB" id="1201035at2"/>
<dbReference type="STRING" id="1265313.HRUBRA_00410"/>
<feature type="transmembrane region" description="Helical" evidence="2">
    <location>
        <begin position="138"/>
        <end position="159"/>
    </location>
</feature>
<feature type="compositionally biased region" description="Basic and acidic residues" evidence="1">
    <location>
        <begin position="1"/>
        <end position="17"/>
    </location>
</feature>
<comment type="caution">
    <text evidence="3">The sequence shown here is derived from an EMBL/GenBank/DDBJ whole genome shotgun (WGS) entry which is preliminary data.</text>
</comment>
<dbReference type="RefSeq" id="WP_035513826.1">
    <property type="nucleotide sequence ID" value="NZ_KN234746.1"/>
</dbReference>
<keyword evidence="4" id="KW-1185">Reference proteome</keyword>
<dbReference type="AlphaFoldDB" id="A0A095VTZ9"/>
<evidence type="ECO:0000256" key="1">
    <source>
        <dbReference type="SAM" id="MobiDB-lite"/>
    </source>
</evidence>
<reference evidence="3 4" key="1">
    <citation type="journal article" date="2014" name="Genome Announc.">
        <title>Genome Sequence of Gammaproteobacterial Pseudohaliea rubra Type Strain DSM 19751, Isolated from Coastal Seawater of the Mediterranean Sea.</title>
        <authorList>
            <person name="Spring S."/>
            <person name="Fiebig A."/>
            <person name="Riedel T."/>
            <person name="Goker M."/>
            <person name="Klenk H.P."/>
        </authorList>
    </citation>
    <scope>NUCLEOTIDE SEQUENCE [LARGE SCALE GENOMIC DNA]</scope>
    <source>
        <strain evidence="3 4">DSM 19751</strain>
    </source>
</reference>
<protein>
    <submittedName>
        <fullName evidence="3">Uncharacterized protein</fullName>
    </submittedName>
</protein>
<sequence length="178" mass="19321">MFGFGKKDEEGRQVRVEHRGKHTRLSRTGGAAVRAEARAGPLGATVNSSKGLRLSARLARGARFGLQNGRTQFIGRWRNGPFALNASKSGISASVKTGAGTLNLLKPRYSSFKVAGVQVRGQHAVVAQLAVMGMQVGFALVMTALRLVTWATWLLWLALRFLWDLLRGMVQGFGEIDT</sequence>
<evidence type="ECO:0000256" key="2">
    <source>
        <dbReference type="SAM" id="Phobius"/>
    </source>
</evidence>
<dbReference type="HOGENOM" id="CLU_1546351_0_0_6"/>
<keyword evidence="2" id="KW-0472">Membrane</keyword>
<dbReference type="eggNOG" id="COG1555">
    <property type="taxonomic scope" value="Bacteria"/>
</dbReference>
<dbReference type="Proteomes" id="UP000029640">
    <property type="component" value="Unassembled WGS sequence"/>
</dbReference>
<accession>A0A095VTZ9</accession>